<keyword evidence="4" id="KW-1185">Reference proteome</keyword>
<evidence type="ECO:0000256" key="2">
    <source>
        <dbReference type="SAM" id="Phobius"/>
    </source>
</evidence>
<organism evidence="3 4">
    <name type="scientific">Cherax quadricarinatus</name>
    <name type="common">Australian red claw crayfish</name>
    <dbReference type="NCBI Taxonomy" id="27406"/>
    <lineage>
        <taxon>Eukaryota</taxon>
        <taxon>Metazoa</taxon>
        <taxon>Ecdysozoa</taxon>
        <taxon>Arthropoda</taxon>
        <taxon>Crustacea</taxon>
        <taxon>Multicrustacea</taxon>
        <taxon>Malacostraca</taxon>
        <taxon>Eumalacostraca</taxon>
        <taxon>Eucarida</taxon>
        <taxon>Decapoda</taxon>
        <taxon>Pleocyemata</taxon>
        <taxon>Astacidea</taxon>
        <taxon>Parastacoidea</taxon>
        <taxon>Parastacidae</taxon>
        <taxon>Cherax</taxon>
    </lineage>
</organism>
<accession>A0AAW0XPL2</accession>
<evidence type="ECO:0000313" key="4">
    <source>
        <dbReference type="Proteomes" id="UP001445076"/>
    </source>
</evidence>
<evidence type="ECO:0000313" key="3">
    <source>
        <dbReference type="EMBL" id="KAK8746518.1"/>
    </source>
</evidence>
<gene>
    <name evidence="3" type="ORF">OTU49_017064</name>
</gene>
<proteinExistence type="predicted"/>
<protein>
    <submittedName>
        <fullName evidence="3">Uncharacterized protein</fullName>
    </submittedName>
</protein>
<name>A0AAW0XPL2_CHEQU</name>
<keyword evidence="2" id="KW-0812">Transmembrane</keyword>
<sequence>MHTTPHTHMHAPMYVCIFPLSPHFTPYPNSSPPPSLSPHFTPYPNSPPPPSLSPLISLHLNTILLPACTLYLSFLAFNVQITYVQLRVYYNILKFLKNVKLVKMLEER</sequence>
<dbReference type="EMBL" id="JARKIK010000017">
    <property type="protein sequence ID" value="KAK8746518.1"/>
    <property type="molecule type" value="Genomic_DNA"/>
</dbReference>
<reference evidence="3 4" key="1">
    <citation type="journal article" date="2024" name="BMC Genomics">
        <title>Genome assembly of redclaw crayfish (Cherax quadricarinatus) provides insights into its immune adaptation and hypoxia tolerance.</title>
        <authorList>
            <person name="Liu Z."/>
            <person name="Zheng J."/>
            <person name="Li H."/>
            <person name="Fang K."/>
            <person name="Wang S."/>
            <person name="He J."/>
            <person name="Zhou D."/>
            <person name="Weng S."/>
            <person name="Chi M."/>
            <person name="Gu Z."/>
            <person name="He J."/>
            <person name="Li F."/>
            <person name="Wang M."/>
        </authorList>
    </citation>
    <scope>NUCLEOTIDE SEQUENCE [LARGE SCALE GENOMIC DNA]</scope>
    <source>
        <strain evidence="3">ZL_2023a</strain>
    </source>
</reference>
<evidence type="ECO:0000256" key="1">
    <source>
        <dbReference type="SAM" id="MobiDB-lite"/>
    </source>
</evidence>
<feature type="transmembrane region" description="Helical" evidence="2">
    <location>
        <begin position="56"/>
        <end position="77"/>
    </location>
</feature>
<dbReference type="Proteomes" id="UP001445076">
    <property type="component" value="Unassembled WGS sequence"/>
</dbReference>
<feature type="region of interest" description="Disordered" evidence="1">
    <location>
        <begin position="28"/>
        <end position="48"/>
    </location>
</feature>
<comment type="caution">
    <text evidence="3">The sequence shown here is derived from an EMBL/GenBank/DDBJ whole genome shotgun (WGS) entry which is preliminary data.</text>
</comment>
<keyword evidence="2" id="KW-1133">Transmembrane helix</keyword>
<keyword evidence="2" id="KW-0472">Membrane</keyword>
<dbReference type="AlphaFoldDB" id="A0AAW0XPL2"/>